<feature type="chain" id="PRO_5026227132" evidence="1">
    <location>
        <begin position="28"/>
        <end position="456"/>
    </location>
</feature>
<evidence type="ECO:0000256" key="1">
    <source>
        <dbReference type="SAM" id="SignalP"/>
    </source>
</evidence>
<dbReference type="InterPro" id="IPR014622">
    <property type="entry name" value="UCP036794_erythomycin"/>
</dbReference>
<dbReference type="CDD" id="cd14728">
    <property type="entry name" value="Ere-like"/>
    <property type="match status" value="1"/>
</dbReference>
<dbReference type="Gene3D" id="3.30.1870.10">
    <property type="entry name" value="EreA-like, domain 2"/>
    <property type="match status" value="1"/>
</dbReference>
<accession>A0A6G3T718</accession>
<gene>
    <name evidence="2" type="ORF">G3I66_04800</name>
</gene>
<dbReference type="PANTHER" id="PTHR31299">
    <property type="entry name" value="ESTERASE, PUTATIVE (AFU_ORTHOLOGUE AFUA_1G05850)-RELATED"/>
    <property type="match status" value="1"/>
</dbReference>
<dbReference type="Gene3D" id="1.20.1440.30">
    <property type="entry name" value="Biosynthetic Protein domain"/>
    <property type="match status" value="1"/>
</dbReference>
<comment type="caution">
    <text evidence="2">The sequence shown here is derived from an EMBL/GenBank/DDBJ whole genome shotgun (WGS) entry which is preliminary data.</text>
</comment>
<dbReference type="RefSeq" id="WP_164271146.1">
    <property type="nucleotide sequence ID" value="NZ_JAAGMQ010000140.1"/>
</dbReference>
<dbReference type="InterPro" id="IPR052036">
    <property type="entry name" value="Hydrolase/PRTase-associated"/>
</dbReference>
<protein>
    <submittedName>
        <fullName evidence="2">Erythromycin esterase family protein</fullName>
    </submittedName>
</protein>
<dbReference type="SUPFAM" id="SSF159501">
    <property type="entry name" value="EreA/ChaN-like"/>
    <property type="match status" value="1"/>
</dbReference>
<dbReference type="Gene3D" id="3.40.1660.10">
    <property type="entry name" value="EreA-like (biosynthetic domain)"/>
    <property type="match status" value="1"/>
</dbReference>
<dbReference type="Pfam" id="PF05139">
    <property type="entry name" value="Erythro_esteras"/>
    <property type="match status" value="1"/>
</dbReference>
<dbReference type="Proteomes" id="UP000475666">
    <property type="component" value="Unassembled WGS sequence"/>
</dbReference>
<name>A0A6G3T718_9ACTN</name>
<dbReference type="PROSITE" id="PS51318">
    <property type="entry name" value="TAT"/>
    <property type="match status" value="1"/>
</dbReference>
<dbReference type="AlphaFoldDB" id="A0A6G3T718"/>
<dbReference type="InterPro" id="IPR006311">
    <property type="entry name" value="TAT_signal"/>
</dbReference>
<evidence type="ECO:0000313" key="2">
    <source>
        <dbReference type="EMBL" id="NEC32500.1"/>
    </source>
</evidence>
<reference evidence="2 3" key="1">
    <citation type="submission" date="2020-01" db="EMBL/GenBank/DDBJ databases">
        <title>Insect and environment-associated Actinomycetes.</title>
        <authorList>
            <person name="Currrie C."/>
            <person name="Chevrette M."/>
            <person name="Carlson C."/>
            <person name="Stubbendieck R."/>
            <person name="Wendt-Pienkowski E."/>
        </authorList>
    </citation>
    <scope>NUCLEOTIDE SEQUENCE [LARGE SCALE GENOMIC DNA]</scope>
    <source>
        <strain evidence="2 3">SID7739</strain>
    </source>
</reference>
<dbReference type="InterPro" id="IPR007815">
    <property type="entry name" value="Emycin_Estase"/>
</dbReference>
<dbReference type="GO" id="GO:0046677">
    <property type="term" value="P:response to antibiotic"/>
    <property type="evidence" value="ECO:0007669"/>
    <property type="project" value="InterPro"/>
</dbReference>
<sequence>MNRRRLLALTAAALTAGTLLPVGTASASTASAGAAAGKPDPVVDALQRRAVPLGDLDGVVRMLGDARVVALGEASHSGHEFFALKARLFKRLAATRGFTTFVLEASWSTGLRLDTYVTRGLGDPEQIMREEFQGQYVFWNTDEYLDLIRWMRHYNVSHPGRPSLRFVGNDLGYPGPEAFDQVTSYVTAHRPGVAGRIAALYGGLRPARNASAGTWMGQQLGKDPASRRAEADRAERALTVLRASGRPRGSAGRAYDWAVQNATAVAQSFTGYAFPDEQFPERMRYRDQVMADNTAWWLAHTNGRILLASNNGHVAYTSDNPQEFPEPVGAFLRRKLGGKYVSVGLTFNEGSLNALPDFTAQQPQKYAVDPAPAGHNEHTLDQVRHRDFALDLRTAPPAARAWLDTARPTRSYGLYWSDQDPETALGRSYDIVIHLHRVEAARLRAFTSVEDGQSHR</sequence>
<dbReference type="PANTHER" id="PTHR31299:SF0">
    <property type="entry name" value="ESTERASE, PUTATIVE (AFU_ORTHOLOGUE AFUA_1G05850)-RELATED"/>
    <property type="match status" value="1"/>
</dbReference>
<organism evidence="2 3">
    <name type="scientific">Streptomyces rubrogriseus</name>
    <dbReference type="NCBI Taxonomy" id="194673"/>
    <lineage>
        <taxon>Bacteria</taxon>
        <taxon>Bacillati</taxon>
        <taxon>Actinomycetota</taxon>
        <taxon>Actinomycetes</taxon>
        <taxon>Kitasatosporales</taxon>
        <taxon>Streptomycetaceae</taxon>
        <taxon>Streptomyces</taxon>
        <taxon>Streptomyces violaceoruber group</taxon>
    </lineage>
</organism>
<evidence type="ECO:0000313" key="3">
    <source>
        <dbReference type="Proteomes" id="UP000475666"/>
    </source>
</evidence>
<keyword evidence="1" id="KW-0732">Signal</keyword>
<proteinExistence type="predicted"/>
<dbReference type="EMBL" id="JAAGMQ010000140">
    <property type="protein sequence ID" value="NEC32500.1"/>
    <property type="molecule type" value="Genomic_DNA"/>
</dbReference>
<feature type="signal peptide" evidence="1">
    <location>
        <begin position="1"/>
        <end position="27"/>
    </location>
</feature>
<dbReference type="PIRSF" id="PIRSF036794">
    <property type="entry name" value="UCP_erythr_ester"/>
    <property type="match status" value="1"/>
</dbReference>